<dbReference type="Proteomes" id="UP001369815">
    <property type="component" value="Unassembled WGS sequence"/>
</dbReference>
<comment type="caution">
    <text evidence="1">The sequence shown here is derived from an EMBL/GenBank/DDBJ whole genome shotgun (WGS) entry which is preliminary data.</text>
</comment>
<organism evidence="1 2">
    <name type="scientific">Daldinia eschscholtzii</name>
    <dbReference type="NCBI Taxonomy" id="292717"/>
    <lineage>
        <taxon>Eukaryota</taxon>
        <taxon>Fungi</taxon>
        <taxon>Dikarya</taxon>
        <taxon>Ascomycota</taxon>
        <taxon>Pezizomycotina</taxon>
        <taxon>Sordariomycetes</taxon>
        <taxon>Xylariomycetidae</taxon>
        <taxon>Xylariales</taxon>
        <taxon>Hypoxylaceae</taxon>
        <taxon>Daldinia</taxon>
    </lineage>
</organism>
<gene>
    <name evidence="1" type="ORF">Daesc_004430</name>
</gene>
<protein>
    <submittedName>
        <fullName evidence="1">Uncharacterized protein</fullName>
    </submittedName>
</protein>
<dbReference type="EMBL" id="JBANMG010000004">
    <property type="protein sequence ID" value="KAK6954463.1"/>
    <property type="molecule type" value="Genomic_DNA"/>
</dbReference>
<proteinExistence type="predicted"/>
<evidence type="ECO:0000313" key="1">
    <source>
        <dbReference type="EMBL" id="KAK6954463.1"/>
    </source>
</evidence>
<dbReference type="AlphaFoldDB" id="A0AAX6MPU3"/>
<accession>A0AAX6MPU3</accession>
<reference evidence="1 2" key="1">
    <citation type="journal article" date="2024" name="Front Chem Biol">
        <title>Unveiling the potential of Daldinia eschscholtzii MFLUCC 19-0629 through bioactivity and bioinformatics studies for enhanced sustainable agriculture production.</title>
        <authorList>
            <person name="Brooks S."/>
            <person name="Weaver J.A."/>
            <person name="Klomchit A."/>
            <person name="Alharthi S.A."/>
            <person name="Onlamun T."/>
            <person name="Nurani R."/>
            <person name="Vong T.K."/>
            <person name="Alberti F."/>
            <person name="Greco C."/>
        </authorList>
    </citation>
    <scope>NUCLEOTIDE SEQUENCE [LARGE SCALE GENOMIC DNA]</scope>
    <source>
        <strain evidence="1">MFLUCC 19-0629</strain>
    </source>
</reference>
<sequence>MWPYLLYFGASMFGTAQSQLPLNLTALTGRNSISVLECWQLTSPLTKKYGVDVFRMGDTESVSYYLVPPRYDAGRHPGPAKQYVWDGDTARADDSEIVTLPNATDEAIVHGGRYGLIYIDDTADVSVWGHRTTYPGYDDTILLMIPVRDSINPPHTVLYDGPCKVEELAGIGEWTP</sequence>
<evidence type="ECO:0000313" key="2">
    <source>
        <dbReference type="Proteomes" id="UP001369815"/>
    </source>
</evidence>
<name>A0AAX6MPU3_9PEZI</name>
<keyword evidence="2" id="KW-1185">Reference proteome</keyword>